<evidence type="ECO:0000256" key="10">
    <source>
        <dbReference type="ARBA" id="ARBA00023180"/>
    </source>
</evidence>
<comment type="subcellular location">
    <subcellularLocation>
        <location evidence="1">Cell membrane</location>
        <topology evidence="1">Multi-pass membrane protein</topology>
    </subcellularLocation>
</comment>
<proteinExistence type="inferred from homology"/>
<evidence type="ECO:0000256" key="13">
    <source>
        <dbReference type="SAM" id="Phobius"/>
    </source>
</evidence>
<feature type="transmembrane region" description="Helical" evidence="13">
    <location>
        <begin position="219"/>
        <end position="237"/>
    </location>
</feature>
<dbReference type="InterPro" id="IPR019594">
    <property type="entry name" value="Glu/Gly-bd"/>
</dbReference>
<feature type="domain" description="Ionotropic glutamate receptor L-glutamate and glycine-binding" evidence="14">
    <location>
        <begin position="74"/>
        <end position="132"/>
    </location>
</feature>
<dbReference type="GO" id="GO:0050906">
    <property type="term" value="P:detection of stimulus involved in sensory perception"/>
    <property type="evidence" value="ECO:0007669"/>
    <property type="project" value="UniProtKB-ARBA"/>
</dbReference>
<dbReference type="PANTHER" id="PTHR42643:SF24">
    <property type="entry name" value="IONOTROPIC RECEPTOR 60A"/>
    <property type="match status" value="1"/>
</dbReference>
<keyword evidence="12" id="KW-0407">Ion channel</keyword>
<sequence>MPSTSGRNVSINLQILKRRLIKEKETIKNTEIKGRREFYLMHPVRKEVRLEELRGKVLRVVVPKVEPPYVNYLNYSVKAEKERGYGPGVVMEILRVIADELDLTYEFLESPEGEWGTFDNGTWTGAFGELVNGRADIIAGATIMQYDRSQASDLTYPFQFEMTGMLIRSPEQYTDNTFLIVTEPFKLEVWGLAAATICVSAIALKCITTALRSQMEIQYSFVQCVWIFFSVFVQQGVPIQPTSWSSRSMLSFWWLASITLLATYTGSLVALFAVDKTVLSFKSNEICRKFT</sequence>
<evidence type="ECO:0000256" key="9">
    <source>
        <dbReference type="ARBA" id="ARBA00023170"/>
    </source>
</evidence>
<evidence type="ECO:0000256" key="3">
    <source>
        <dbReference type="ARBA" id="ARBA00022448"/>
    </source>
</evidence>
<dbReference type="Pfam" id="PF00060">
    <property type="entry name" value="Lig_chan"/>
    <property type="match status" value="1"/>
</dbReference>
<evidence type="ECO:0000256" key="1">
    <source>
        <dbReference type="ARBA" id="ARBA00004651"/>
    </source>
</evidence>
<dbReference type="PANTHER" id="PTHR42643">
    <property type="entry name" value="IONOTROPIC RECEPTOR 20A-RELATED"/>
    <property type="match status" value="1"/>
</dbReference>
<dbReference type="AlphaFoldDB" id="A0A4U8USL0"/>
<keyword evidence="3" id="KW-0813">Transport</keyword>
<protein>
    <recommendedName>
        <fullName evidence="14">Ionotropic glutamate receptor L-glutamate and glycine-binding domain-containing protein</fullName>
    </recommendedName>
</protein>
<dbReference type="Gene3D" id="1.10.287.70">
    <property type="match status" value="1"/>
</dbReference>
<dbReference type="Proteomes" id="UP000298663">
    <property type="component" value="Unassembled WGS sequence"/>
</dbReference>
<keyword evidence="5 13" id="KW-0812">Transmembrane</keyword>
<dbReference type="InterPro" id="IPR001320">
    <property type="entry name" value="Iontro_rcpt_C"/>
</dbReference>
<reference evidence="15 16" key="2">
    <citation type="journal article" date="2019" name="G3 (Bethesda)">
        <title>Hybrid Assembly of the Genome of the Entomopathogenic Nematode Steinernema carpocapsae Identifies the X-Chromosome.</title>
        <authorList>
            <person name="Serra L."/>
            <person name="Macchietto M."/>
            <person name="Macias-Munoz A."/>
            <person name="McGill C.J."/>
            <person name="Rodriguez I.M."/>
            <person name="Rodriguez B."/>
            <person name="Murad R."/>
            <person name="Mortazavi A."/>
        </authorList>
    </citation>
    <scope>NUCLEOTIDE SEQUENCE [LARGE SCALE GENOMIC DNA]</scope>
    <source>
        <strain evidence="15 16">ALL</strain>
    </source>
</reference>
<comment type="similarity">
    <text evidence="2">Belongs to the glutamate-gated ion channel (TC 1.A.10.1) family.</text>
</comment>
<dbReference type="Pfam" id="PF10613">
    <property type="entry name" value="Lig_chan-Glu_bd"/>
    <property type="match status" value="1"/>
</dbReference>
<dbReference type="SUPFAM" id="SSF53850">
    <property type="entry name" value="Periplasmic binding protein-like II"/>
    <property type="match status" value="1"/>
</dbReference>
<keyword evidence="10" id="KW-0325">Glycoprotein</keyword>
<dbReference type="GO" id="GO:0005886">
    <property type="term" value="C:plasma membrane"/>
    <property type="evidence" value="ECO:0007669"/>
    <property type="project" value="UniProtKB-SubCell"/>
</dbReference>
<evidence type="ECO:0000313" key="15">
    <source>
        <dbReference type="EMBL" id="TMS36300.1"/>
    </source>
</evidence>
<evidence type="ECO:0000256" key="11">
    <source>
        <dbReference type="ARBA" id="ARBA00023286"/>
    </source>
</evidence>
<keyword evidence="8 13" id="KW-0472">Membrane</keyword>
<dbReference type="OrthoDB" id="9997229at2759"/>
<evidence type="ECO:0000313" key="16">
    <source>
        <dbReference type="Proteomes" id="UP000298663"/>
    </source>
</evidence>
<dbReference type="EMBL" id="AZBU02000001">
    <property type="protein sequence ID" value="TMS36300.1"/>
    <property type="molecule type" value="Genomic_DNA"/>
</dbReference>
<evidence type="ECO:0000256" key="2">
    <source>
        <dbReference type="ARBA" id="ARBA00008685"/>
    </source>
</evidence>
<keyword evidence="16" id="KW-1185">Reference proteome</keyword>
<accession>A0A4U8USL0</accession>
<keyword evidence="7" id="KW-0406">Ion transport</keyword>
<reference evidence="15 16" key="1">
    <citation type="journal article" date="2015" name="Genome Biol.">
        <title>Comparative genomics of Steinernema reveals deeply conserved gene regulatory networks.</title>
        <authorList>
            <person name="Dillman A.R."/>
            <person name="Macchietto M."/>
            <person name="Porter C.F."/>
            <person name="Rogers A."/>
            <person name="Williams B."/>
            <person name="Antoshechkin I."/>
            <person name="Lee M.M."/>
            <person name="Goodwin Z."/>
            <person name="Lu X."/>
            <person name="Lewis E.E."/>
            <person name="Goodrich-Blair H."/>
            <person name="Stock S.P."/>
            <person name="Adams B.J."/>
            <person name="Sternberg P.W."/>
            <person name="Mortazavi A."/>
        </authorList>
    </citation>
    <scope>NUCLEOTIDE SEQUENCE [LARGE SCALE GENOMIC DNA]</scope>
    <source>
        <strain evidence="15 16">ALL</strain>
    </source>
</reference>
<evidence type="ECO:0000259" key="14">
    <source>
        <dbReference type="SMART" id="SM00918"/>
    </source>
</evidence>
<gene>
    <name evidence="15" type="ORF">L596_003495</name>
</gene>
<comment type="caution">
    <text evidence="15">The sequence shown here is derived from an EMBL/GenBank/DDBJ whole genome shotgun (WGS) entry which is preliminary data.</text>
</comment>
<dbReference type="InterPro" id="IPR052192">
    <property type="entry name" value="Insect_Ionotropic_Sensory_Rcpt"/>
</dbReference>
<evidence type="ECO:0000256" key="7">
    <source>
        <dbReference type="ARBA" id="ARBA00023065"/>
    </source>
</evidence>
<evidence type="ECO:0000256" key="6">
    <source>
        <dbReference type="ARBA" id="ARBA00022989"/>
    </source>
</evidence>
<organism evidence="15 16">
    <name type="scientific">Steinernema carpocapsae</name>
    <name type="common">Entomopathogenic nematode</name>
    <dbReference type="NCBI Taxonomy" id="34508"/>
    <lineage>
        <taxon>Eukaryota</taxon>
        <taxon>Metazoa</taxon>
        <taxon>Ecdysozoa</taxon>
        <taxon>Nematoda</taxon>
        <taxon>Chromadorea</taxon>
        <taxon>Rhabditida</taxon>
        <taxon>Tylenchina</taxon>
        <taxon>Panagrolaimomorpha</taxon>
        <taxon>Strongyloidoidea</taxon>
        <taxon>Steinernematidae</taxon>
        <taxon>Steinernema</taxon>
    </lineage>
</organism>
<name>A0A4U8USL0_STECR</name>
<keyword evidence="4" id="KW-1003">Cell membrane</keyword>
<feature type="transmembrane region" description="Helical" evidence="13">
    <location>
        <begin position="252"/>
        <end position="274"/>
    </location>
</feature>
<keyword evidence="11" id="KW-1071">Ligand-gated ion channel</keyword>
<evidence type="ECO:0000256" key="8">
    <source>
        <dbReference type="ARBA" id="ARBA00023136"/>
    </source>
</evidence>
<keyword evidence="9" id="KW-0675">Receptor</keyword>
<keyword evidence="6 13" id="KW-1133">Transmembrane helix</keyword>
<evidence type="ECO:0000256" key="5">
    <source>
        <dbReference type="ARBA" id="ARBA00022692"/>
    </source>
</evidence>
<dbReference type="GO" id="GO:0015276">
    <property type="term" value="F:ligand-gated monoatomic ion channel activity"/>
    <property type="evidence" value="ECO:0007669"/>
    <property type="project" value="InterPro"/>
</dbReference>
<evidence type="ECO:0000256" key="4">
    <source>
        <dbReference type="ARBA" id="ARBA00022475"/>
    </source>
</evidence>
<feature type="transmembrane region" description="Helical" evidence="13">
    <location>
        <begin position="189"/>
        <end position="207"/>
    </location>
</feature>
<evidence type="ECO:0000256" key="12">
    <source>
        <dbReference type="ARBA" id="ARBA00023303"/>
    </source>
</evidence>
<dbReference type="SMART" id="SM00918">
    <property type="entry name" value="Lig_chan-Glu_bd"/>
    <property type="match status" value="1"/>
</dbReference>
<dbReference type="Gene3D" id="3.40.190.10">
    <property type="entry name" value="Periplasmic binding protein-like II"/>
    <property type="match status" value="1"/>
</dbReference>